<keyword evidence="8" id="KW-0464">Manganese</keyword>
<comment type="subunit">
    <text evidence="9">Homodimer, forms a heterotetramer with a Cas2 homodimer.</text>
</comment>
<dbReference type="Pfam" id="PF01867">
    <property type="entry name" value="Cas_Cas1"/>
    <property type="match status" value="1"/>
</dbReference>
<dbReference type="GO" id="GO:0016787">
    <property type="term" value="F:hydrolase activity"/>
    <property type="evidence" value="ECO:0007669"/>
    <property type="project" value="UniProtKB-KW"/>
</dbReference>
<keyword evidence="11" id="KW-1185">Reference proteome</keyword>
<keyword evidence="1" id="KW-0540">Nuclease</keyword>
<evidence type="ECO:0000256" key="4">
    <source>
        <dbReference type="ARBA" id="ARBA00022801"/>
    </source>
</evidence>
<dbReference type="GO" id="GO:0051607">
    <property type="term" value="P:defense response to virus"/>
    <property type="evidence" value="ECO:0007669"/>
    <property type="project" value="UniProtKB-KW"/>
</dbReference>
<evidence type="ECO:0000313" key="11">
    <source>
        <dbReference type="Proteomes" id="UP000321567"/>
    </source>
</evidence>
<dbReference type="EMBL" id="BJZO01000022">
    <property type="protein sequence ID" value="GEO80952.1"/>
    <property type="molecule type" value="Genomic_DNA"/>
</dbReference>
<keyword evidence="2" id="KW-0479">Metal-binding</keyword>
<gene>
    <name evidence="10" type="ORF">ROR02_10830</name>
</gene>
<keyword evidence="5" id="KW-0460">Magnesium</keyword>
<keyword evidence="3" id="KW-0255">Endonuclease</keyword>
<evidence type="ECO:0000313" key="10">
    <source>
        <dbReference type="EMBL" id="GEO80952.1"/>
    </source>
</evidence>
<dbReference type="AlphaFoldDB" id="A0A512H689"/>
<evidence type="ECO:0000256" key="8">
    <source>
        <dbReference type="ARBA" id="ARBA00023211"/>
    </source>
</evidence>
<dbReference type="InterPro" id="IPR050646">
    <property type="entry name" value="Cas1"/>
</dbReference>
<evidence type="ECO:0008006" key="12">
    <source>
        <dbReference type="Google" id="ProtNLM"/>
    </source>
</evidence>
<accession>A0A512H689</accession>
<dbReference type="PANTHER" id="PTHR34353">
    <property type="entry name" value="CRISPR-ASSOCIATED ENDONUCLEASE CAS1 1"/>
    <property type="match status" value="1"/>
</dbReference>
<dbReference type="GO" id="GO:0046872">
    <property type="term" value="F:metal ion binding"/>
    <property type="evidence" value="ECO:0007669"/>
    <property type="project" value="UniProtKB-KW"/>
</dbReference>
<dbReference type="InterPro" id="IPR002729">
    <property type="entry name" value="CRISPR-assoc_Cas1"/>
</dbReference>
<dbReference type="Proteomes" id="UP000321567">
    <property type="component" value="Unassembled WGS sequence"/>
</dbReference>
<dbReference type="GO" id="GO:0043571">
    <property type="term" value="P:maintenance of CRISPR repeat elements"/>
    <property type="evidence" value="ECO:0007669"/>
    <property type="project" value="InterPro"/>
</dbReference>
<keyword evidence="4" id="KW-0378">Hydrolase</keyword>
<name>A0A512H689_9PROT</name>
<organism evidence="10 11">
    <name type="scientific">Pararhodospirillum oryzae</name>
    <dbReference type="NCBI Taxonomy" id="478448"/>
    <lineage>
        <taxon>Bacteria</taxon>
        <taxon>Pseudomonadati</taxon>
        <taxon>Pseudomonadota</taxon>
        <taxon>Alphaproteobacteria</taxon>
        <taxon>Rhodospirillales</taxon>
        <taxon>Rhodospirillaceae</taxon>
        <taxon>Pararhodospirillum</taxon>
    </lineage>
</organism>
<evidence type="ECO:0000256" key="9">
    <source>
        <dbReference type="ARBA" id="ARBA00038592"/>
    </source>
</evidence>
<comment type="caution">
    <text evidence="10">The sequence shown here is derived from an EMBL/GenBank/DDBJ whole genome shotgun (WGS) entry which is preliminary data.</text>
</comment>
<dbReference type="PANTHER" id="PTHR34353:SF2">
    <property type="entry name" value="CRISPR-ASSOCIATED ENDONUCLEASE CAS1 1"/>
    <property type="match status" value="1"/>
</dbReference>
<sequence>MYWPALMGAAFRRDPEGGGPNGALNYGYTVLRAAAARAIVGVGLHPSLGIFHAGKRDPFQLADDLMEPFRPLVDEEVHRHGDTWAGPLDPTRKAALVALTTAGLPTDQGVVPVVRVLIGIAQSLVEVFQGRRSRLWLPDAWEIVRQERLDLDD</sequence>
<reference evidence="10 11" key="1">
    <citation type="submission" date="2019-07" db="EMBL/GenBank/DDBJ databases">
        <title>Whole genome shotgun sequence of Rhodospirillum oryzae NBRC 107573.</title>
        <authorList>
            <person name="Hosoyama A."/>
            <person name="Uohara A."/>
            <person name="Ohji S."/>
            <person name="Ichikawa N."/>
        </authorList>
    </citation>
    <scope>NUCLEOTIDE SEQUENCE [LARGE SCALE GENOMIC DNA]</scope>
    <source>
        <strain evidence="10 11">NBRC 107573</strain>
    </source>
</reference>
<keyword evidence="7" id="KW-0238">DNA-binding</keyword>
<dbReference type="Gene3D" id="1.20.120.920">
    <property type="entry name" value="CRISPR-associated endonuclease Cas1, C-terminal domain"/>
    <property type="match status" value="1"/>
</dbReference>
<dbReference type="InterPro" id="IPR042206">
    <property type="entry name" value="CRISPR-assoc_Cas1_C"/>
</dbReference>
<evidence type="ECO:0000256" key="7">
    <source>
        <dbReference type="ARBA" id="ARBA00023125"/>
    </source>
</evidence>
<keyword evidence="6" id="KW-0051">Antiviral defense</keyword>
<proteinExistence type="predicted"/>
<evidence type="ECO:0000256" key="3">
    <source>
        <dbReference type="ARBA" id="ARBA00022759"/>
    </source>
</evidence>
<evidence type="ECO:0000256" key="5">
    <source>
        <dbReference type="ARBA" id="ARBA00022842"/>
    </source>
</evidence>
<dbReference type="GO" id="GO:0004519">
    <property type="term" value="F:endonuclease activity"/>
    <property type="evidence" value="ECO:0007669"/>
    <property type="project" value="UniProtKB-KW"/>
</dbReference>
<dbReference type="GO" id="GO:0003677">
    <property type="term" value="F:DNA binding"/>
    <property type="evidence" value="ECO:0007669"/>
    <property type="project" value="UniProtKB-KW"/>
</dbReference>
<evidence type="ECO:0000256" key="6">
    <source>
        <dbReference type="ARBA" id="ARBA00023118"/>
    </source>
</evidence>
<protein>
    <recommendedName>
        <fullName evidence="12">CRISPR-associated endonuclease Cas1</fullName>
    </recommendedName>
</protein>
<dbReference type="RefSeq" id="WP_246135416.1">
    <property type="nucleotide sequence ID" value="NZ_BJZO01000022.1"/>
</dbReference>
<evidence type="ECO:0000256" key="1">
    <source>
        <dbReference type="ARBA" id="ARBA00022722"/>
    </source>
</evidence>
<evidence type="ECO:0000256" key="2">
    <source>
        <dbReference type="ARBA" id="ARBA00022723"/>
    </source>
</evidence>